<evidence type="ECO:0000256" key="2">
    <source>
        <dbReference type="ARBA" id="ARBA00006375"/>
    </source>
</evidence>
<keyword evidence="6" id="KW-0999">Mitochondrion inner membrane</keyword>
<keyword evidence="7 12" id="KW-1133">Transmembrane helix</keyword>
<dbReference type="GO" id="GO:0005743">
    <property type="term" value="C:mitochondrial inner membrane"/>
    <property type="evidence" value="ECO:0007669"/>
    <property type="project" value="UniProtKB-SubCell"/>
</dbReference>
<evidence type="ECO:0008006" key="15">
    <source>
        <dbReference type="Google" id="ProtNLM"/>
    </source>
</evidence>
<sequence>MSEQTPPLLVALVSGALAGTVVDASLFPLDTIKTRLQSSAGFLKAGGFRGIYSGLGPAVLGSAPTAGVFFCTYEFTKQLSSSLGLTGSSCEPITHMIAASLGEVTACFVRVPVEVVKQRAQASRNASVSILKSVLRNEGVRGLYRGYLSTVVREVPFSIIQFPLWEMLKLRWGQRQGRPVDAWQSAVCGALAGGISAGLTTPLDVAKTRIMLAAKDSATAKGNIASVLKDIKRTSGVRGLFAGVVPRVLWISIGGAIFLGVYEKAKISLLKLESYEKSPTTS</sequence>
<keyword evidence="5" id="KW-0677">Repeat</keyword>
<evidence type="ECO:0000256" key="5">
    <source>
        <dbReference type="ARBA" id="ARBA00022737"/>
    </source>
</evidence>
<reference evidence="13" key="1">
    <citation type="submission" date="2022-11" db="UniProtKB">
        <authorList>
            <consortium name="EnsemblMetazoa"/>
        </authorList>
    </citation>
    <scope>IDENTIFICATION</scope>
</reference>
<keyword evidence="8" id="KW-0496">Mitochondrion</keyword>
<dbReference type="AlphaFoldDB" id="A0A914AK48"/>
<accession>A0A914AK48</accession>
<evidence type="ECO:0000256" key="4">
    <source>
        <dbReference type="ARBA" id="ARBA00022692"/>
    </source>
</evidence>
<name>A0A914AK48_PATMI</name>
<evidence type="ECO:0000256" key="10">
    <source>
        <dbReference type="PROSITE-ProRule" id="PRU00282"/>
    </source>
</evidence>
<evidence type="ECO:0000313" key="14">
    <source>
        <dbReference type="Proteomes" id="UP000887568"/>
    </source>
</evidence>
<keyword evidence="4 10" id="KW-0812">Transmembrane</keyword>
<feature type="repeat" description="Solcar" evidence="10">
    <location>
        <begin position="90"/>
        <end position="171"/>
    </location>
</feature>
<evidence type="ECO:0000256" key="1">
    <source>
        <dbReference type="ARBA" id="ARBA00004448"/>
    </source>
</evidence>
<evidence type="ECO:0000256" key="3">
    <source>
        <dbReference type="ARBA" id="ARBA00022448"/>
    </source>
</evidence>
<evidence type="ECO:0000256" key="12">
    <source>
        <dbReference type="SAM" id="Phobius"/>
    </source>
</evidence>
<evidence type="ECO:0000256" key="9">
    <source>
        <dbReference type="ARBA" id="ARBA00023136"/>
    </source>
</evidence>
<proteinExistence type="inferred from homology"/>
<evidence type="ECO:0000256" key="11">
    <source>
        <dbReference type="RuleBase" id="RU000488"/>
    </source>
</evidence>
<dbReference type="InterPro" id="IPR023395">
    <property type="entry name" value="MCP_dom_sf"/>
</dbReference>
<comment type="subcellular location">
    <subcellularLocation>
        <location evidence="1">Mitochondrion inner membrane</location>
        <topology evidence="1">Multi-pass membrane protein</topology>
    </subcellularLocation>
</comment>
<dbReference type="FunFam" id="1.50.40.10:FF:000018">
    <property type="entry name" value="S-adenosylmethionine mitochondrial carrier protein-like"/>
    <property type="match status" value="1"/>
</dbReference>
<dbReference type="PANTHER" id="PTHR45667">
    <property type="entry name" value="S-ADENOSYLMETHIONINE MITOCHONDRIAL CARRIER PROTEIN"/>
    <property type="match status" value="1"/>
</dbReference>
<dbReference type="EnsemblMetazoa" id="XM_038208065.1">
    <property type="protein sequence ID" value="XP_038063993.1"/>
    <property type="gene ID" value="LOC119734530"/>
</dbReference>
<dbReference type="OMA" id="IGPRTMW"/>
<dbReference type="OrthoDB" id="276989at2759"/>
<keyword evidence="14" id="KW-1185">Reference proteome</keyword>
<evidence type="ECO:0000256" key="8">
    <source>
        <dbReference type="ARBA" id="ARBA00023128"/>
    </source>
</evidence>
<dbReference type="InterPro" id="IPR018108">
    <property type="entry name" value="MCP_transmembrane"/>
</dbReference>
<keyword evidence="9 10" id="KW-0472">Membrane</keyword>
<dbReference type="PROSITE" id="PS50920">
    <property type="entry name" value="SOLCAR"/>
    <property type="match status" value="3"/>
</dbReference>
<dbReference type="GeneID" id="119734530"/>
<feature type="repeat" description="Solcar" evidence="10">
    <location>
        <begin position="180"/>
        <end position="268"/>
    </location>
</feature>
<keyword evidence="3 11" id="KW-0813">Transport</keyword>
<comment type="similarity">
    <text evidence="2 11">Belongs to the mitochondrial carrier (TC 2.A.29) family.</text>
</comment>
<dbReference type="Pfam" id="PF00153">
    <property type="entry name" value="Mito_carr"/>
    <property type="match status" value="3"/>
</dbReference>
<dbReference type="SUPFAM" id="SSF103506">
    <property type="entry name" value="Mitochondrial carrier"/>
    <property type="match status" value="1"/>
</dbReference>
<dbReference type="CTD" id="115286"/>
<evidence type="ECO:0000256" key="7">
    <source>
        <dbReference type="ARBA" id="ARBA00022989"/>
    </source>
</evidence>
<dbReference type="Gene3D" id="1.50.40.10">
    <property type="entry name" value="Mitochondrial carrier domain"/>
    <property type="match status" value="1"/>
</dbReference>
<organism evidence="13 14">
    <name type="scientific">Patiria miniata</name>
    <name type="common">Bat star</name>
    <name type="synonym">Asterina miniata</name>
    <dbReference type="NCBI Taxonomy" id="46514"/>
    <lineage>
        <taxon>Eukaryota</taxon>
        <taxon>Metazoa</taxon>
        <taxon>Echinodermata</taxon>
        <taxon>Eleutherozoa</taxon>
        <taxon>Asterozoa</taxon>
        <taxon>Asteroidea</taxon>
        <taxon>Valvatacea</taxon>
        <taxon>Valvatida</taxon>
        <taxon>Asterinidae</taxon>
        <taxon>Patiria</taxon>
    </lineage>
</organism>
<dbReference type="Proteomes" id="UP000887568">
    <property type="component" value="Unplaced"/>
</dbReference>
<feature type="transmembrane region" description="Helical" evidence="12">
    <location>
        <begin position="240"/>
        <end position="262"/>
    </location>
</feature>
<evidence type="ECO:0000256" key="6">
    <source>
        <dbReference type="ARBA" id="ARBA00022792"/>
    </source>
</evidence>
<protein>
    <recommendedName>
        <fullName evidence="15">S-adenosylmethionine mitochondrial carrier protein</fullName>
    </recommendedName>
</protein>
<dbReference type="RefSeq" id="XP_038063993.1">
    <property type="nucleotide sequence ID" value="XM_038208065.1"/>
</dbReference>
<evidence type="ECO:0000313" key="13">
    <source>
        <dbReference type="EnsemblMetazoa" id="XP_038063993.1"/>
    </source>
</evidence>
<feature type="repeat" description="Solcar" evidence="10">
    <location>
        <begin position="6"/>
        <end position="79"/>
    </location>
</feature>